<dbReference type="AlphaFoldDB" id="A0A417Z9W7"/>
<keyword evidence="1" id="KW-0540">Nuclease</keyword>
<protein>
    <submittedName>
        <fullName evidence="1">TnsA-like heteromeric transposase endonuclease subunit</fullName>
    </submittedName>
</protein>
<reference evidence="1 2" key="1">
    <citation type="submission" date="2018-08" db="EMBL/GenBank/DDBJ databases">
        <title>Whole genome sequence analysis of Dermacoccus abyssi bacteria isolated from Deep Mariana trench Micromonospora spp reveals genes involved in the environmental adaptation and production of secondary metabolites.</title>
        <authorList>
            <person name="Abdel-Mageed W.M."/>
            <person name="Lehri B."/>
            <person name="Nouioui I."/>
            <person name="Goodfellow I."/>
            <person name="Jaspars M."/>
            <person name="Karlyshev A."/>
        </authorList>
    </citation>
    <scope>NUCLEOTIDE SEQUENCE [LARGE SCALE GENOMIC DNA]</scope>
    <source>
        <strain evidence="1 2">MT1.1</strain>
    </source>
</reference>
<dbReference type="InterPro" id="IPR048000">
    <property type="entry name" value="TnsA-like"/>
</dbReference>
<comment type="caution">
    <text evidence="1">The sequence shown here is derived from an EMBL/GenBank/DDBJ whole genome shotgun (WGS) entry which is preliminary data.</text>
</comment>
<sequence>MVHSHDSSPLDRGTMGKTFVAASDETMCMIRTADGERLVTPLGPDLARVAVEHARPIREVISYKQKRSFEGDYWSATLGCLVHHESGLEKRFAVEADFRREVVAYSWQPLIFSWPRGTPGRRDHVPDFFCRLDNGDGLVVDVKSADHTEAAADQFALTRTACETVGWQYEVFSGWEPQRAFNMEHLCTYRRTRFIPTPPVRDAALTAFDGGASFNLGMRRLMREAALPEHEARMHLYNMMWHQQLTFDLEQPLRSSTIVTAQNP</sequence>
<accession>A0A417Z9W7</accession>
<evidence type="ECO:0000313" key="1">
    <source>
        <dbReference type="EMBL" id="RHW47449.1"/>
    </source>
</evidence>
<dbReference type="Proteomes" id="UP000285376">
    <property type="component" value="Unassembled WGS sequence"/>
</dbReference>
<keyword evidence="1" id="KW-0378">Hydrolase</keyword>
<gene>
    <name evidence="1" type="ORF">D1832_01680</name>
</gene>
<dbReference type="NCBIfam" id="NF033179">
    <property type="entry name" value="TnsA_like_Actin"/>
    <property type="match status" value="1"/>
</dbReference>
<organism evidence="1 2">
    <name type="scientific">Dermacoccus abyssi</name>
    <dbReference type="NCBI Taxonomy" id="322596"/>
    <lineage>
        <taxon>Bacteria</taxon>
        <taxon>Bacillati</taxon>
        <taxon>Actinomycetota</taxon>
        <taxon>Actinomycetes</taxon>
        <taxon>Micrococcales</taxon>
        <taxon>Dermacoccaceae</taxon>
        <taxon>Dermacoccus</taxon>
    </lineage>
</organism>
<keyword evidence="1" id="KW-0255">Endonuclease</keyword>
<dbReference type="EMBL" id="QWLM01000002">
    <property type="protein sequence ID" value="RHW47449.1"/>
    <property type="molecule type" value="Genomic_DNA"/>
</dbReference>
<proteinExistence type="predicted"/>
<name>A0A417Z9W7_9MICO</name>
<dbReference type="GO" id="GO:0004519">
    <property type="term" value="F:endonuclease activity"/>
    <property type="evidence" value="ECO:0007669"/>
    <property type="project" value="UniProtKB-KW"/>
</dbReference>
<evidence type="ECO:0000313" key="2">
    <source>
        <dbReference type="Proteomes" id="UP000285376"/>
    </source>
</evidence>